<proteinExistence type="predicted"/>
<dbReference type="EMBL" id="BQNB010015967">
    <property type="protein sequence ID" value="GJT46227.1"/>
    <property type="molecule type" value="Genomic_DNA"/>
</dbReference>
<sequence length="111" mass="12511">MDANLLREALEITPIDQANQFVSPPSGDAIMDFVNKLGYPEVIYFVSRMAMNNLHPDFFKYFGGTITSSNVDFAELIWEEFVQAIQTFLTDKANLGSATKKGRKDKPYVIP</sequence>
<evidence type="ECO:0000313" key="2">
    <source>
        <dbReference type="Proteomes" id="UP001151760"/>
    </source>
</evidence>
<evidence type="ECO:0000313" key="1">
    <source>
        <dbReference type="EMBL" id="GJT46227.1"/>
    </source>
</evidence>
<name>A0ABQ5E5U0_9ASTR</name>
<dbReference type="Proteomes" id="UP001151760">
    <property type="component" value="Unassembled WGS sequence"/>
</dbReference>
<protein>
    <submittedName>
        <fullName evidence="1">Uncharacterized protein</fullName>
    </submittedName>
</protein>
<gene>
    <name evidence="1" type="ORF">Tco_0954942</name>
</gene>
<reference evidence="1" key="1">
    <citation type="journal article" date="2022" name="Int. J. Mol. Sci.">
        <title>Draft Genome of Tanacetum Coccineum: Genomic Comparison of Closely Related Tanacetum-Family Plants.</title>
        <authorList>
            <person name="Yamashiro T."/>
            <person name="Shiraishi A."/>
            <person name="Nakayama K."/>
            <person name="Satake H."/>
        </authorList>
    </citation>
    <scope>NUCLEOTIDE SEQUENCE</scope>
</reference>
<reference evidence="1" key="2">
    <citation type="submission" date="2022-01" db="EMBL/GenBank/DDBJ databases">
        <authorList>
            <person name="Yamashiro T."/>
            <person name="Shiraishi A."/>
            <person name="Satake H."/>
            <person name="Nakayama K."/>
        </authorList>
    </citation>
    <scope>NUCLEOTIDE SEQUENCE</scope>
</reference>
<accession>A0ABQ5E5U0</accession>
<comment type="caution">
    <text evidence="1">The sequence shown here is derived from an EMBL/GenBank/DDBJ whole genome shotgun (WGS) entry which is preliminary data.</text>
</comment>
<keyword evidence="2" id="KW-1185">Reference proteome</keyword>
<organism evidence="1 2">
    <name type="scientific">Tanacetum coccineum</name>
    <dbReference type="NCBI Taxonomy" id="301880"/>
    <lineage>
        <taxon>Eukaryota</taxon>
        <taxon>Viridiplantae</taxon>
        <taxon>Streptophyta</taxon>
        <taxon>Embryophyta</taxon>
        <taxon>Tracheophyta</taxon>
        <taxon>Spermatophyta</taxon>
        <taxon>Magnoliopsida</taxon>
        <taxon>eudicotyledons</taxon>
        <taxon>Gunneridae</taxon>
        <taxon>Pentapetalae</taxon>
        <taxon>asterids</taxon>
        <taxon>campanulids</taxon>
        <taxon>Asterales</taxon>
        <taxon>Asteraceae</taxon>
        <taxon>Asteroideae</taxon>
        <taxon>Anthemideae</taxon>
        <taxon>Anthemidinae</taxon>
        <taxon>Tanacetum</taxon>
    </lineage>
</organism>